<dbReference type="InterPro" id="IPR022059">
    <property type="entry name" value="DUF3615"/>
</dbReference>
<organism evidence="2 3">
    <name type="scientific">Triticum urartu</name>
    <name type="common">Red wild einkorn</name>
    <name type="synonym">Crithodium urartu</name>
    <dbReference type="NCBI Taxonomy" id="4572"/>
    <lineage>
        <taxon>Eukaryota</taxon>
        <taxon>Viridiplantae</taxon>
        <taxon>Streptophyta</taxon>
        <taxon>Embryophyta</taxon>
        <taxon>Tracheophyta</taxon>
        <taxon>Spermatophyta</taxon>
        <taxon>Magnoliopsida</taxon>
        <taxon>Liliopsida</taxon>
        <taxon>Poales</taxon>
        <taxon>Poaceae</taxon>
        <taxon>BOP clade</taxon>
        <taxon>Pooideae</taxon>
        <taxon>Triticodae</taxon>
        <taxon>Triticeae</taxon>
        <taxon>Triticinae</taxon>
        <taxon>Triticum</taxon>
    </lineage>
</organism>
<protein>
    <recommendedName>
        <fullName evidence="1">DUF3615 domain-containing protein</fullName>
    </recommendedName>
</protein>
<reference evidence="2" key="3">
    <citation type="submission" date="2022-06" db="UniProtKB">
        <authorList>
            <consortium name="EnsemblPlants"/>
        </authorList>
    </citation>
    <scope>IDENTIFICATION</scope>
</reference>
<dbReference type="Gramene" id="TuG1812G0500002689.01.T01">
    <property type="protein sequence ID" value="TuG1812G0500002689.01.T01"/>
    <property type="gene ID" value="TuG1812G0500002689.01"/>
</dbReference>
<evidence type="ECO:0000313" key="2">
    <source>
        <dbReference type="EnsemblPlants" id="TuG1812G0500002689.01.T01"/>
    </source>
</evidence>
<dbReference type="Proteomes" id="UP000015106">
    <property type="component" value="Chromosome 5"/>
</dbReference>
<reference evidence="3" key="1">
    <citation type="journal article" date="2013" name="Nature">
        <title>Draft genome of the wheat A-genome progenitor Triticum urartu.</title>
        <authorList>
            <person name="Ling H.Q."/>
            <person name="Zhao S."/>
            <person name="Liu D."/>
            <person name="Wang J."/>
            <person name="Sun H."/>
            <person name="Zhang C."/>
            <person name="Fan H."/>
            <person name="Li D."/>
            <person name="Dong L."/>
            <person name="Tao Y."/>
            <person name="Gao C."/>
            <person name="Wu H."/>
            <person name="Li Y."/>
            <person name="Cui Y."/>
            <person name="Guo X."/>
            <person name="Zheng S."/>
            <person name="Wang B."/>
            <person name="Yu K."/>
            <person name="Liang Q."/>
            <person name="Yang W."/>
            <person name="Lou X."/>
            <person name="Chen J."/>
            <person name="Feng M."/>
            <person name="Jian J."/>
            <person name="Zhang X."/>
            <person name="Luo G."/>
            <person name="Jiang Y."/>
            <person name="Liu J."/>
            <person name="Wang Z."/>
            <person name="Sha Y."/>
            <person name="Zhang B."/>
            <person name="Wu H."/>
            <person name="Tang D."/>
            <person name="Shen Q."/>
            <person name="Xue P."/>
            <person name="Zou S."/>
            <person name="Wang X."/>
            <person name="Liu X."/>
            <person name="Wang F."/>
            <person name="Yang Y."/>
            <person name="An X."/>
            <person name="Dong Z."/>
            <person name="Zhang K."/>
            <person name="Zhang X."/>
            <person name="Luo M.C."/>
            <person name="Dvorak J."/>
            <person name="Tong Y."/>
            <person name="Wang J."/>
            <person name="Yang H."/>
            <person name="Li Z."/>
            <person name="Wang D."/>
            <person name="Zhang A."/>
            <person name="Wang J."/>
        </authorList>
    </citation>
    <scope>NUCLEOTIDE SEQUENCE</scope>
    <source>
        <strain evidence="3">cv. G1812</strain>
    </source>
</reference>
<evidence type="ECO:0000313" key="3">
    <source>
        <dbReference type="Proteomes" id="UP000015106"/>
    </source>
</evidence>
<keyword evidence="3" id="KW-1185">Reference proteome</keyword>
<sequence length="133" mass="15586">MSLVFYHKSHPDRYEFTHVRLNNVFDFIEGYFAYLHMNFKARNVATGSEQIFFSELMAEMDNNDNASNGYYRVSACDIVDDNCAGGRKQEVECKYIPYKIAMYVLRKSSTLSEVHTKEAILFRTMVWKKILPN</sequence>
<evidence type="ECO:0000259" key="1">
    <source>
        <dbReference type="Pfam" id="PF12274"/>
    </source>
</evidence>
<dbReference type="Pfam" id="PF12274">
    <property type="entry name" value="DUF3615"/>
    <property type="match status" value="1"/>
</dbReference>
<dbReference type="AlphaFoldDB" id="A0A8R7UJF3"/>
<feature type="domain" description="DUF3615" evidence="1">
    <location>
        <begin position="5"/>
        <end position="99"/>
    </location>
</feature>
<dbReference type="EnsemblPlants" id="TuG1812G0500002689.01.T01">
    <property type="protein sequence ID" value="TuG1812G0500002689.01.T01"/>
    <property type="gene ID" value="TuG1812G0500002689.01"/>
</dbReference>
<accession>A0A8R7UJF3</accession>
<reference evidence="2" key="2">
    <citation type="submission" date="2018-03" db="EMBL/GenBank/DDBJ databases">
        <title>The Triticum urartu genome reveals the dynamic nature of wheat genome evolution.</title>
        <authorList>
            <person name="Ling H."/>
            <person name="Ma B."/>
            <person name="Shi X."/>
            <person name="Liu H."/>
            <person name="Dong L."/>
            <person name="Sun H."/>
            <person name="Cao Y."/>
            <person name="Gao Q."/>
            <person name="Zheng S."/>
            <person name="Li Y."/>
            <person name="Yu Y."/>
            <person name="Du H."/>
            <person name="Qi M."/>
            <person name="Li Y."/>
            <person name="Yu H."/>
            <person name="Cui Y."/>
            <person name="Wang N."/>
            <person name="Chen C."/>
            <person name="Wu H."/>
            <person name="Zhao Y."/>
            <person name="Zhang J."/>
            <person name="Li Y."/>
            <person name="Zhou W."/>
            <person name="Zhang B."/>
            <person name="Hu W."/>
            <person name="Eijk M."/>
            <person name="Tang J."/>
            <person name="Witsenboer H."/>
            <person name="Zhao S."/>
            <person name="Li Z."/>
            <person name="Zhang A."/>
            <person name="Wang D."/>
            <person name="Liang C."/>
        </authorList>
    </citation>
    <scope>NUCLEOTIDE SEQUENCE [LARGE SCALE GENOMIC DNA]</scope>
    <source>
        <strain evidence="2">cv. G1812</strain>
    </source>
</reference>
<proteinExistence type="predicted"/>
<name>A0A8R7UJF3_TRIUA</name>